<evidence type="ECO:0000313" key="2">
    <source>
        <dbReference type="EMBL" id="ERS93338.1"/>
    </source>
</evidence>
<reference evidence="2 3" key="1">
    <citation type="journal article" date="2013" name="Genome Announc.">
        <title>Draft Genome Sequence of Staphylococcus simulans UMC-CNS-990, Isolated from a Case of Chronic Bovine Mastitis.</title>
        <authorList>
            <person name="Calcutt M.J."/>
            <person name="Foecking M.F."/>
            <person name="Hsieh H.Y."/>
            <person name="Perry J."/>
            <person name="Stewart G.C."/>
            <person name="Middleton J.R."/>
        </authorList>
    </citation>
    <scope>NUCLEOTIDE SEQUENCE [LARGE SCALE GENOMIC DNA]</scope>
    <source>
        <strain evidence="2 3">UMC-CNS-990</strain>
    </source>
</reference>
<proteinExistence type="predicted"/>
<protein>
    <recommendedName>
        <fullName evidence="1">Transposase IS204/IS1001/IS1096/IS1165 DDE domain-containing protein</fullName>
    </recommendedName>
</protein>
<organism evidence="2 3">
    <name type="scientific">Staphylococcus simulans UMC-CNS-990</name>
    <dbReference type="NCBI Taxonomy" id="1405498"/>
    <lineage>
        <taxon>Bacteria</taxon>
        <taxon>Bacillati</taxon>
        <taxon>Bacillota</taxon>
        <taxon>Bacilli</taxon>
        <taxon>Bacillales</taxon>
        <taxon>Staphylococcaceae</taxon>
        <taxon>Staphylococcus</taxon>
    </lineage>
</organism>
<name>A0ABP2YTH4_STASI</name>
<dbReference type="InterPro" id="IPR002560">
    <property type="entry name" value="Transposase_DDE"/>
</dbReference>
<dbReference type="Pfam" id="PF01610">
    <property type="entry name" value="DDE_Tnp_ISL3"/>
    <property type="match status" value="1"/>
</dbReference>
<sequence>MSNTISITLGIKDKNITFEDKVEERKYKGKNSLFYFGKLIHSPKRCKLCGHENTNFSIIKNGFKKSCLTIPKVSEKPAYLILEKQRFHCKKCCSYFTAETSVVERNCYISQNTRLAVLNKSIDMRSQKSVAESCHVSNSTVTRIINIAASQIAQTPFKYLPEHLMMDEFKSVKNVVGKMSFIYADAVTHRIIDIVPDRRLFALKNYFYRYPLSERKRVKTVSIDMYEPYMALIREVFPNAKILIDRFHIVQSLNRALNMTRVTVMNSFRTTERPLYNKYKRYWKILLKPYEQLEAFVY</sequence>
<evidence type="ECO:0000313" key="3">
    <source>
        <dbReference type="Proteomes" id="UP000017131"/>
    </source>
</evidence>
<comment type="caution">
    <text evidence="2">The sequence shown here is derived from an EMBL/GenBank/DDBJ whole genome shotgun (WGS) entry which is preliminary data.</text>
</comment>
<dbReference type="NCBIfam" id="NF033550">
    <property type="entry name" value="transpos_ISL3"/>
    <property type="match status" value="1"/>
</dbReference>
<dbReference type="PANTHER" id="PTHR33498:SF1">
    <property type="entry name" value="TRANSPOSASE FOR INSERTION SEQUENCE ELEMENT IS1557"/>
    <property type="match status" value="1"/>
</dbReference>
<gene>
    <name evidence="2" type="ORF">SSIM_08620</name>
</gene>
<dbReference type="Proteomes" id="UP000017131">
    <property type="component" value="Unassembled WGS sequence"/>
</dbReference>
<dbReference type="InterPro" id="IPR047951">
    <property type="entry name" value="Transpos_ISL3"/>
</dbReference>
<feature type="non-terminal residue" evidence="2">
    <location>
        <position position="298"/>
    </location>
</feature>
<accession>A0ABP2YTH4</accession>
<evidence type="ECO:0000259" key="1">
    <source>
        <dbReference type="Pfam" id="PF01610"/>
    </source>
</evidence>
<feature type="domain" description="Transposase IS204/IS1001/IS1096/IS1165 DDE" evidence="1">
    <location>
        <begin position="164"/>
        <end position="294"/>
    </location>
</feature>
<dbReference type="RefSeq" id="WP_023015787.1">
    <property type="nucleotide sequence ID" value="NZ_AXDY01000006.1"/>
</dbReference>
<keyword evidence="3" id="KW-1185">Reference proteome</keyword>
<dbReference type="EMBL" id="AXDY01000006">
    <property type="protein sequence ID" value="ERS93338.1"/>
    <property type="molecule type" value="Genomic_DNA"/>
</dbReference>
<dbReference type="PANTHER" id="PTHR33498">
    <property type="entry name" value="TRANSPOSASE FOR INSERTION SEQUENCE ELEMENT IS1557"/>
    <property type="match status" value="1"/>
</dbReference>